<dbReference type="PIRSF" id="PIRSF001500">
    <property type="entry name" value="Chor_mut_pdt_Ppr"/>
    <property type="match status" value="1"/>
</dbReference>
<evidence type="ECO:0000256" key="12">
    <source>
        <dbReference type="ARBA" id="ARBA00023235"/>
    </source>
</evidence>
<comment type="subcellular location">
    <subcellularLocation>
        <location evidence="3">Cytoplasm</location>
    </subcellularLocation>
</comment>
<reference evidence="23" key="1">
    <citation type="journal article" date="2021" name="PeerJ">
        <title>Extensive microbial diversity within the chicken gut microbiome revealed by metagenomics and culture.</title>
        <authorList>
            <person name="Gilroy R."/>
            <person name="Ravi A."/>
            <person name="Getino M."/>
            <person name="Pursley I."/>
            <person name="Horton D.L."/>
            <person name="Alikhan N.F."/>
            <person name="Baker D."/>
            <person name="Gharbi K."/>
            <person name="Hall N."/>
            <person name="Watson M."/>
            <person name="Adriaenssens E.M."/>
            <person name="Foster-Nyarko E."/>
            <person name="Jarju S."/>
            <person name="Secka A."/>
            <person name="Antonio M."/>
            <person name="Oren A."/>
            <person name="Chaudhuri R.R."/>
            <person name="La Ragione R."/>
            <person name="Hildebrand F."/>
            <person name="Pallen M.J."/>
        </authorList>
    </citation>
    <scope>NUCLEOTIDE SEQUENCE</scope>
    <source>
        <strain evidence="23">CHK188-11489</strain>
    </source>
</reference>
<evidence type="ECO:0000256" key="15">
    <source>
        <dbReference type="ARBA" id="ARBA00031175"/>
    </source>
</evidence>
<evidence type="ECO:0000313" key="23">
    <source>
        <dbReference type="EMBL" id="HIZ61912.1"/>
    </source>
</evidence>
<dbReference type="GO" id="GO:0009094">
    <property type="term" value="P:L-phenylalanine biosynthetic process"/>
    <property type="evidence" value="ECO:0007669"/>
    <property type="project" value="UniProtKB-KW"/>
</dbReference>
<dbReference type="GO" id="GO:0004664">
    <property type="term" value="F:prephenate dehydratase activity"/>
    <property type="evidence" value="ECO:0007669"/>
    <property type="project" value="UniProtKB-EC"/>
</dbReference>
<dbReference type="SUPFAM" id="SSF53850">
    <property type="entry name" value="Periplasmic binding protein-like II"/>
    <property type="match status" value="1"/>
</dbReference>
<dbReference type="SMART" id="SM00830">
    <property type="entry name" value="CM_2"/>
    <property type="match status" value="1"/>
</dbReference>
<dbReference type="SUPFAM" id="SSF55021">
    <property type="entry name" value="ACT-like"/>
    <property type="match status" value="1"/>
</dbReference>
<comment type="catalytic activity">
    <reaction evidence="17">
        <text>prephenate + H(+) = 3-phenylpyruvate + CO2 + H2O</text>
        <dbReference type="Rhea" id="RHEA:21648"/>
        <dbReference type="ChEBI" id="CHEBI:15377"/>
        <dbReference type="ChEBI" id="CHEBI:15378"/>
        <dbReference type="ChEBI" id="CHEBI:16526"/>
        <dbReference type="ChEBI" id="CHEBI:18005"/>
        <dbReference type="ChEBI" id="CHEBI:29934"/>
        <dbReference type="EC" id="4.2.1.51"/>
    </reaction>
</comment>
<dbReference type="Proteomes" id="UP000824105">
    <property type="component" value="Unassembled WGS sequence"/>
</dbReference>
<evidence type="ECO:0000256" key="17">
    <source>
        <dbReference type="ARBA" id="ARBA00047848"/>
    </source>
</evidence>
<proteinExistence type="predicted"/>
<organism evidence="23 24">
    <name type="scientific">Candidatus Gemmiger avistercoris</name>
    <dbReference type="NCBI Taxonomy" id="2838606"/>
    <lineage>
        <taxon>Bacteria</taxon>
        <taxon>Bacillati</taxon>
        <taxon>Bacillota</taxon>
        <taxon>Clostridia</taxon>
        <taxon>Eubacteriales</taxon>
        <taxon>Gemmiger</taxon>
    </lineage>
</organism>
<comment type="caution">
    <text evidence="23">The sequence shown here is derived from an EMBL/GenBank/DDBJ whole genome shotgun (WGS) entry which is preliminary data.</text>
</comment>
<evidence type="ECO:0000313" key="24">
    <source>
        <dbReference type="Proteomes" id="UP000824105"/>
    </source>
</evidence>
<dbReference type="InterPro" id="IPR008242">
    <property type="entry name" value="Chor_mutase/pphenate_deHydtase"/>
</dbReference>
<evidence type="ECO:0000256" key="18">
    <source>
        <dbReference type="PIRSR" id="PIRSR001500-1"/>
    </source>
</evidence>
<evidence type="ECO:0000256" key="2">
    <source>
        <dbReference type="ARBA" id="ARBA00002364"/>
    </source>
</evidence>
<feature type="binding site" evidence="18">
    <location>
        <position position="25"/>
    </location>
    <ligand>
        <name>substrate</name>
    </ligand>
</feature>
<dbReference type="PROSITE" id="PS51168">
    <property type="entry name" value="CHORISMATE_MUT_2"/>
    <property type="match status" value="1"/>
</dbReference>
<dbReference type="InterPro" id="IPR002701">
    <property type="entry name" value="CM_II_prokaryot"/>
</dbReference>
<keyword evidence="20" id="KW-0175">Coiled coil</keyword>
<dbReference type="PANTHER" id="PTHR21022">
    <property type="entry name" value="PREPHENATE DEHYDRATASE P PROTEIN"/>
    <property type="match status" value="1"/>
</dbReference>
<evidence type="ECO:0000256" key="20">
    <source>
        <dbReference type="SAM" id="Coils"/>
    </source>
</evidence>
<evidence type="ECO:0000256" key="10">
    <source>
        <dbReference type="ARBA" id="ARBA00023141"/>
    </source>
</evidence>
<reference evidence="23" key="2">
    <citation type="submission" date="2021-04" db="EMBL/GenBank/DDBJ databases">
        <authorList>
            <person name="Gilroy R."/>
        </authorList>
    </citation>
    <scope>NUCLEOTIDE SEQUENCE</scope>
    <source>
        <strain evidence="23">CHK188-11489</strain>
    </source>
</reference>
<evidence type="ECO:0000259" key="21">
    <source>
        <dbReference type="PROSITE" id="PS51168"/>
    </source>
</evidence>
<dbReference type="InterPro" id="IPR036979">
    <property type="entry name" value="CM_dom_sf"/>
</dbReference>
<dbReference type="Gene3D" id="3.40.190.10">
    <property type="entry name" value="Periplasmic binding protein-like II"/>
    <property type="match status" value="2"/>
</dbReference>
<gene>
    <name evidence="23" type="ORF">H9724_03980</name>
</gene>
<dbReference type="Pfam" id="PF01817">
    <property type="entry name" value="CM_2"/>
    <property type="match status" value="1"/>
</dbReference>
<dbReference type="AlphaFoldDB" id="A0A9D2JPP3"/>
<comment type="pathway">
    <text evidence="4">Amino-acid biosynthesis; L-phenylalanine biosynthesis; phenylpyruvate from prephenate: step 1/1.</text>
</comment>
<accession>A0A9D2JPP3</accession>
<evidence type="ECO:0000256" key="9">
    <source>
        <dbReference type="ARBA" id="ARBA00022605"/>
    </source>
</evidence>
<dbReference type="InterPro" id="IPR045865">
    <property type="entry name" value="ACT-like_dom_sf"/>
</dbReference>
<dbReference type="CDD" id="cd13631">
    <property type="entry name" value="PBP2_Ct-PDT_like"/>
    <property type="match status" value="1"/>
</dbReference>
<comment type="pathway">
    <text evidence="5">Metabolic intermediate biosynthesis; prephenate biosynthesis; prephenate from chorismate: step 1/1.</text>
</comment>
<feature type="binding site" evidence="18">
    <location>
        <position position="49"/>
    </location>
    <ligand>
        <name>substrate</name>
    </ligand>
</feature>
<evidence type="ECO:0000256" key="7">
    <source>
        <dbReference type="ARBA" id="ARBA00014401"/>
    </source>
</evidence>
<protein>
    <recommendedName>
        <fullName evidence="7">Bifunctional chorismate mutase/prephenate dehydratase</fullName>
        <ecNumber evidence="6">4.2.1.51</ecNumber>
    </recommendedName>
    <alternativeName>
        <fullName evidence="16">Chorismate mutase-prephenate dehydratase</fullName>
    </alternativeName>
    <alternativeName>
        <fullName evidence="15">p-protein</fullName>
    </alternativeName>
</protein>
<dbReference type="Gene3D" id="1.20.59.10">
    <property type="entry name" value="Chorismate mutase"/>
    <property type="match status" value="1"/>
</dbReference>
<comment type="catalytic activity">
    <reaction evidence="1">
        <text>chorismate = prephenate</text>
        <dbReference type="Rhea" id="RHEA:13897"/>
        <dbReference type="ChEBI" id="CHEBI:29748"/>
        <dbReference type="ChEBI" id="CHEBI:29934"/>
        <dbReference type="EC" id="5.4.99.5"/>
    </reaction>
</comment>
<keyword evidence="12 23" id="KW-0413">Isomerase</keyword>
<dbReference type="Gene3D" id="3.30.70.260">
    <property type="match status" value="1"/>
</dbReference>
<evidence type="ECO:0000256" key="16">
    <source>
        <dbReference type="ARBA" id="ARBA00031520"/>
    </source>
</evidence>
<evidence type="ECO:0000256" key="14">
    <source>
        <dbReference type="ARBA" id="ARBA00023268"/>
    </source>
</evidence>
<feature type="domain" description="Prephenate dehydratase" evidence="22">
    <location>
        <begin position="92"/>
        <end position="268"/>
    </location>
</feature>
<evidence type="ECO:0000256" key="4">
    <source>
        <dbReference type="ARBA" id="ARBA00004741"/>
    </source>
</evidence>
<feature type="coiled-coil region" evidence="20">
    <location>
        <begin position="4"/>
        <end position="63"/>
    </location>
</feature>
<evidence type="ECO:0000256" key="1">
    <source>
        <dbReference type="ARBA" id="ARBA00000824"/>
    </source>
</evidence>
<dbReference type="SUPFAM" id="SSF48600">
    <property type="entry name" value="Chorismate mutase II"/>
    <property type="match status" value="1"/>
</dbReference>
<sequence length="368" mass="40247">MDLLQQARSEIDRIDAEMAALFERRMRAVADVARYKAQTGKPVFDAVREAAVLEKNAARLQDEALRPYYRRFLQQAMDVSRAYQRAILGRGTAAYQGVQGAWSHIALRRLFPFARALSFTTWAEVFDAVQNGDAEFGVLPFENSSAGDVSAVLDLLYTHPGLIVARMCDLPIRQDLLGVPGGSLAQVRTVISHPQALAQSSAFLQQHGFATRPWSNTAEAARAIAERKDPSMAAIASAETAELYGLTILAAGVNTEGDNTTRFIVIQRAAEPPVPTGDGQRLALLFTARHEPGRLAAVLDQIGTRGFNMECIKSRPLPHVPFEYYFYVQLVCPGGSTRAGCEALLDTLRADCSTLRLLGAFTLDAAYQ</sequence>
<evidence type="ECO:0000256" key="5">
    <source>
        <dbReference type="ARBA" id="ARBA00004817"/>
    </source>
</evidence>
<keyword evidence="11" id="KW-0584">Phenylalanine biosynthesis</keyword>
<dbReference type="GO" id="GO:0005737">
    <property type="term" value="C:cytoplasm"/>
    <property type="evidence" value="ECO:0007669"/>
    <property type="project" value="UniProtKB-SubCell"/>
</dbReference>
<feature type="binding site" evidence="18">
    <location>
        <position position="36"/>
    </location>
    <ligand>
        <name>substrate</name>
    </ligand>
</feature>
<dbReference type="PROSITE" id="PS51171">
    <property type="entry name" value="PREPHENATE_DEHYDR_3"/>
    <property type="match status" value="1"/>
</dbReference>
<evidence type="ECO:0000259" key="22">
    <source>
        <dbReference type="PROSITE" id="PS51171"/>
    </source>
</evidence>
<keyword evidence="8" id="KW-0963">Cytoplasm</keyword>
<evidence type="ECO:0000256" key="19">
    <source>
        <dbReference type="PIRSR" id="PIRSR001500-2"/>
    </source>
</evidence>
<evidence type="ECO:0000256" key="11">
    <source>
        <dbReference type="ARBA" id="ARBA00023222"/>
    </source>
</evidence>
<keyword evidence="13" id="KW-0456">Lyase</keyword>
<keyword evidence="9" id="KW-0028">Amino-acid biosynthesis</keyword>
<evidence type="ECO:0000256" key="13">
    <source>
        <dbReference type="ARBA" id="ARBA00023239"/>
    </source>
</evidence>
<keyword evidence="10" id="KW-0057">Aromatic amino acid biosynthesis</keyword>
<dbReference type="PANTHER" id="PTHR21022:SF19">
    <property type="entry name" value="PREPHENATE DEHYDRATASE-RELATED"/>
    <property type="match status" value="1"/>
</dbReference>
<dbReference type="Pfam" id="PF00800">
    <property type="entry name" value="PDT"/>
    <property type="match status" value="1"/>
</dbReference>
<evidence type="ECO:0000256" key="8">
    <source>
        <dbReference type="ARBA" id="ARBA00022490"/>
    </source>
</evidence>
<dbReference type="CDD" id="cd04880">
    <property type="entry name" value="ACT_AAAH-PDT-like"/>
    <property type="match status" value="1"/>
</dbReference>
<dbReference type="GO" id="GO:0004106">
    <property type="term" value="F:chorismate mutase activity"/>
    <property type="evidence" value="ECO:0007669"/>
    <property type="project" value="UniProtKB-EC"/>
</dbReference>
<feature type="site" description="Essential for prephenate dehydratase activity" evidence="19">
    <location>
        <position position="261"/>
    </location>
</feature>
<feature type="binding site" evidence="18">
    <location>
        <position position="80"/>
    </location>
    <ligand>
        <name>substrate</name>
    </ligand>
</feature>
<evidence type="ECO:0000256" key="6">
    <source>
        <dbReference type="ARBA" id="ARBA00013147"/>
    </source>
</evidence>
<feature type="binding site" evidence="18">
    <location>
        <position position="84"/>
    </location>
    <ligand>
        <name>substrate</name>
    </ligand>
</feature>
<dbReference type="InterPro" id="IPR036263">
    <property type="entry name" value="Chorismate_II_sf"/>
</dbReference>
<feature type="binding site" evidence="18">
    <location>
        <position position="8"/>
    </location>
    <ligand>
        <name>substrate</name>
    </ligand>
</feature>
<dbReference type="InterPro" id="IPR001086">
    <property type="entry name" value="Preph_deHydtase"/>
</dbReference>
<evidence type="ECO:0000256" key="3">
    <source>
        <dbReference type="ARBA" id="ARBA00004496"/>
    </source>
</evidence>
<name>A0A9D2JPP3_9FIRM</name>
<keyword evidence="14" id="KW-0511">Multifunctional enzyme</keyword>
<dbReference type="EMBL" id="DXBF01000034">
    <property type="protein sequence ID" value="HIZ61912.1"/>
    <property type="molecule type" value="Genomic_DNA"/>
</dbReference>
<feature type="binding site" evidence="18">
    <location>
        <position position="45"/>
    </location>
    <ligand>
        <name>substrate</name>
    </ligand>
</feature>
<comment type="function">
    <text evidence="2">Catalyzes the Claisen rearrangement of chorismate to prephenate and the decarboxylation/dehydration of prephenate to phenylpyruvate.</text>
</comment>
<dbReference type="EC" id="4.2.1.51" evidence="6"/>
<feature type="domain" description="Chorismate mutase" evidence="21">
    <location>
        <begin position="1"/>
        <end position="84"/>
    </location>
</feature>
<dbReference type="GO" id="GO:0046417">
    <property type="term" value="P:chorismate metabolic process"/>
    <property type="evidence" value="ECO:0007669"/>
    <property type="project" value="InterPro"/>
</dbReference>